<reference evidence="2" key="1">
    <citation type="submission" date="2020-06" db="EMBL/GenBank/DDBJ databases">
        <authorList>
            <person name="Onetto C."/>
        </authorList>
    </citation>
    <scope>NUCLEOTIDE SEQUENCE</scope>
</reference>
<protein>
    <submittedName>
        <fullName evidence="2">Uncharacterized protein</fullName>
    </submittedName>
</protein>
<comment type="caution">
    <text evidence="2">The sequence shown here is derived from an EMBL/GenBank/DDBJ whole genome shotgun (WGS) entry which is preliminary data.</text>
</comment>
<dbReference type="EMBL" id="CAIJEN010000003">
    <property type="protein sequence ID" value="CAD0083844.1"/>
    <property type="molecule type" value="Genomic_DNA"/>
</dbReference>
<gene>
    <name evidence="2" type="ORF">AWRI4619_LOCUS2411</name>
</gene>
<name>A0A9N8JE68_9PEZI</name>
<proteinExistence type="predicted"/>
<dbReference type="AlphaFoldDB" id="A0A9N8JE68"/>
<sequence length="213" mass="24132">MNSMSTTIYTELDPSGQTSLLLLCKPTLNATTEQPSTRDPLSAHKGKQFTEVRLENLAIDTLELDTFLGTQSKELKKVEFINTHMHFLSTRDNIGESCALLSKIAGLLTHTLEVQSFEIKNLIVHYNDTISASVTYTENWEGVNEVRVGFAELVAQIKERGNRGLMQGQEVTKKPQSSFIEMERWEDEYGFAGEESDGDVYEHSEDEDEDWEM</sequence>
<evidence type="ECO:0000313" key="2">
    <source>
        <dbReference type="EMBL" id="CAD0083844.1"/>
    </source>
</evidence>
<keyword evidence="3" id="KW-1185">Reference proteome</keyword>
<organism evidence="2 3">
    <name type="scientific">Aureobasidium vineae</name>
    <dbReference type="NCBI Taxonomy" id="2773715"/>
    <lineage>
        <taxon>Eukaryota</taxon>
        <taxon>Fungi</taxon>
        <taxon>Dikarya</taxon>
        <taxon>Ascomycota</taxon>
        <taxon>Pezizomycotina</taxon>
        <taxon>Dothideomycetes</taxon>
        <taxon>Dothideomycetidae</taxon>
        <taxon>Dothideales</taxon>
        <taxon>Saccotheciaceae</taxon>
        <taxon>Aureobasidium</taxon>
    </lineage>
</organism>
<accession>A0A9N8JE68</accession>
<evidence type="ECO:0000313" key="3">
    <source>
        <dbReference type="Proteomes" id="UP000716446"/>
    </source>
</evidence>
<dbReference type="Proteomes" id="UP000716446">
    <property type="component" value="Unassembled WGS sequence"/>
</dbReference>
<evidence type="ECO:0000256" key="1">
    <source>
        <dbReference type="SAM" id="MobiDB-lite"/>
    </source>
</evidence>
<feature type="region of interest" description="Disordered" evidence="1">
    <location>
        <begin position="190"/>
        <end position="213"/>
    </location>
</feature>